<evidence type="ECO:0000256" key="7">
    <source>
        <dbReference type="ARBA" id="ARBA00023065"/>
    </source>
</evidence>
<dbReference type="Proteomes" id="UP000294914">
    <property type="component" value="Unassembled WGS sequence"/>
</dbReference>
<protein>
    <submittedName>
        <fullName evidence="12">Sodium/proton antiporter (CPA1 family)</fullName>
    </submittedName>
</protein>
<keyword evidence="8 9" id="KW-0472">Membrane</keyword>
<evidence type="ECO:0000256" key="5">
    <source>
        <dbReference type="ARBA" id="ARBA00022692"/>
    </source>
</evidence>
<dbReference type="RefSeq" id="WP_134081175.1">
    <property type="nucleotide sequence ID" value="NZ_SOQX01000001.1"/>
</dbReference>
<dbReference type="InterPro" id="IPR038770">
    <property type="entry name" value="Na+/solute_symporter_sf"/>
</dbReference>
<dbReference type="GO" id="GO:0015297">
    <property type="term" value="F:antiporter activity"/>
    <property type="evidence" value="ECO:0007669"/>
    <property type="project" value="UniProtKB-KW"/>
</dbReference>
<comment type="subcellular location">
    <subcellularLocation>
        <location evidence="1">Cell membrane</location>
        <topology evidence="1">Multi-pass membrane protein</topology>
    </subcellularLocation>
</comment>
<dbReference type="InterPro" id="IPR006153">
    <property type="entry name" value="Cation/H_exchanger_TM"/>
</dbReference>
<feature type="transmembrane region" description="Helical" evidence="9">
    <location>
        <begin position="118"/>
        <end position="138"/>
    </location>
</feature>
<dbReference type="AlphaFoldDB" id="A0A4R8IUK7"/>
<evidence type="ECO:0000259" key="10">
    <source>
        <dbReference type="Pfam" id="PF00999"/>
    </source>
</evidence>
<feature type="transmembrane region" description="Helical" evidence="9">
    <location>
        <begin position="89"/>
        <end position="112"/>
    </location>
</feature>
<feature type="transmembrane region" description="Helical" evidence="9">
    <location>
        <begin position="54"/>
        <end position="77"/>
    </location>
</feature>
<evidence type="ECO:0000256" key="6">
    <source>
        <dbReference type="ARBA" id="ARBA00022989"/>
    </source>
</evidence>
<feature type="domain" description="RCK N-terminal" evidence="11">
    <location>
        <begin position="402"/>
        <end position="502"/>
    </location>
</feature>
<comment type="caution">
    <text evidence="12">The sequence shown here is derived from an EMBL/GenBank/DDBJ whole genome shotgun (WGS) entry which is preliminary data.</text>
</comment>
<dbReference type="InterPro" id="IPR003148">
    <property type="entry name" value="RCK_N"/>
</dbReference>
<dbReference type="EMBL" id="SOQX01000001">
    <property type="protein sequence ID" value="TDY04348.1"/>
    <property type="molecule type" value="Genomic_DNA"/>
</dbReference>
<evidence type="ECO:0000259" key="11">
    <source>
        <dbReference type="Pfam" id="PF02254"/>
    </source>
</evidence>
<dbReference type="Gene3D" id="1.20.1530.20">
    <property type="match status" value="1"/>
</dbReference>
<feature type="transmembrane region" description="Helical" evidence="9">
    <location>
        <begin position="219"/>
        <end position="239"/>
    </location>
</feature>
<reference evidence="12 13" key="1">
    <citation type="submission" date="2019-03" db="EMBL/GenBank/DDBJ databases">
        <title>Genomic Encyclopedia of Type Strains, Phase IV (KMG-IV): sequencing the most valuable type-strain genomes for metagenomic binning, comparative biology and taxonomic classification.</title>
        <authorList>
            <person name="Goeker M."/>
        </authorList>
    </citation>
    <scope>NUCLEOTIDE SEQUENCE [LARGE SCALE GENOMIC DNA]</scope>
    <source>
        <strain evidence="12 13">DSM 16326</strain>
    </source>
</reference>
<feature type="domain" description="Cation/H+ exchanger transmembrane" evidence="10">
    <location>
        <begin position="22"/>
        <end position="389"/>
    </location>
</feature>
<keyword evidence="5 9" id="KW-0812">Transmembrane</keyword>
<name>A0A4R8IUK7_9GAMM</name>
<evidence type="ECO:0000256" key="4">
    <source>
        <dbReference type="ARBA" id="ARBA00022475"/>
    </source>
</evidence>
<dbReference type="Pfam" id="PF00999">
    <property type="entry name" value="Na_H_Exchanger"/>
    <property type="match status" value="1"/>
</dbReference>
<dbReference type="GO" id="GO:0006813">
    <property type="term" value="P:potassium ion transport"/>
    <property type="evidence" value="ECO:0007669"/>
    <property type="project" value="InterPro"/>
</dbReference>
<gene>
    <name evidence="12" type="ORF">EDC23_0723</name>
</gene>
<evidence type="ECO:0000256" key="8">
    <source>
        <dbReference type="ARBA" id="ARBA00023136"/>
    </source>
</evidence>
<keyword evidence="2" id="KW-0813">Transport</keyword>
<keyword evidence="3" id="KW-0050">Antiport</keyword>
<dbReference type="GO" id="GO:0005886">
    <property type="term" value="C:plasma membrane"/>
    <property type="evidence" value="ECO:0007669"/>
    <property type="project" value="UniProtKB-SubCell"/>
</dbReference>
<feature type="transmembrane region" description="Helical" evidence="9">
    <location>
        <begin position="333"/>
        <end position="353"/>
    </location>
</feature>
<dbReference type="OrthoDB" id="570124at2"/>
<evidence type="ECO:0000256" key="3">
    <source>
        <dbReference type="ARBA" id="ARBA00022449"/>
    </source>
</evidence>
<dbReference type="SUPFAM" id="SSF51735">
    <property type="entry name" value="NAD(P)-binding Rossmann-fold domains"/>
    <property type="match status" value="1"/>
</dbReference>
<feature type="transmembrane region" description="Helical" evidence="9">
    <location>
        <begin position="297"/>
        <end position="312"/>
    </location>
</feature>
<keyword evidence="4" id="KW-1003">Cell membrane</keyword>
<accession>A0A4R8IUK7</accession>
<feature type="transmembrane region" description="Helical" evidence="9">
    <location>
        <begin position="31"/>
        <end position="48"/>
    </location>
</feature>
<dbReference type="Gene3D" id="3.40.50.720">
    <property type="entry name" value="NAD(P)-binding Rossmann-like Domain"/>
    <property type="match status" value="1"/>
</dbReference>
<evidence type="ECO:0000313" key="13">
    <source>
        <dbReference type="Proteomes" id="UP000294914"/>
    </source>
</evidence>
<evidence type="ECO:0000256" key="1">
    <source>
        <dbReference type="ARBA" id="ARBA00004651"/>
    </source>
</evidence>
<organism evidence="12 13">
    <name type="scientific">Thiohalophilus thiocyanatoxydans</name>
    <dbReference type="NCBI Taxonomy" id="381308"/>
    <lineage>
        <taxon>Bacteria</taxon>
        <taxon>Pseudomonadati</taxon>
        <taxon>Pseudomonadota</taxon>
        <taxon>Gammaproteobacteria</taxon>
        <taxon>Thiohalomonadales</taxon>
        <taxon>Thiohalophilaceae</taxon>
        <taxon>Thiohalophilus</taxon>
    </lineage>
</organism>
<proteinExistence type="predicted"/>
<evidence type="ECO:0000313" key="12">
    <source>
        <dbReference type="EMBL" id="TDY04348.1"/>
    </source>
</evidence>
<evidence type="ECO:0000256" key="2">
    <source>
        <dbReference type="ARBA" id="ARBA00022448"/>
    </source>
</evidence>
<dbReference type="Pfam" id="PF02254">
    <property type="entry name" value="TrkA_N"/>
    <property type="match status" value="1"/>
</dbReference>
<feature type="transmembrane region" description="Helical" evidence="9">
    <location>
        <begin position="365"/>
        <end position="394"/>
    </location>
</feature>
<dbReference type="InterPro" id="IPR036291">
    <property type="entry name" value="NAD(P)-bd_dom_sf"/>
</dbReference>
<keyword evidence="13" id="KW-1185">Reference proteome</keyword>
<dbReference type="GO" id="GO:1902600">
    <property type="term" value="P:proton transmembrane transport"/>
    <property type="evidence" value="ECO:0007669"/>
    <property type="project" value="InterPro"/>
</dbReference>
<feature type="transmembrane region" description="Helical" evidence="9">
    <location>
        <begin position="6"/>
        <end position="24"/>
    </location>
</feature>
<dbReference type="PANTHER" id="PTHR32507:SF0">
    <property type="entry name" value="NA(+)_H(+) ANTIPORTER 2-RELATED"/>
    <property type="match status" value="1"/>
</dbReference>
<feature type="transmembrane region" description="Helical" evidence="9">
    <location>
        <begin position="150"/>
        <end position="174"/>
    </location>
</feature>
<keyword evidence="7" id="KW-0406">Ion transport</keyword>
<evidence type="ECO:0000256" key="9">
    <source>
        <dbReference type="SAM" id="Phobius"/>
    </source>
</evidence>
<feature type="transmembrane region" description="Helical" evidence="9">
    <location>
        <begin position="186"/>
        <end position="207"/>
    </location>
</feature>
<dbReference type="PANTHER" id="PTHR32507">
    <property type="entry name" value="NA(+)/H(+) ANTIPORTER 1"/>
    <property type="match status" value="1"/>
</dbReference>
<sequence>MHEHILIALAGIGLIGITSQWLSWWLKLPAILFLLLGGIVAGPITGWLDPDTLFGDLLFPFVSLAVAVILFEGSLTLRFEQIRGLQKVVINLVSVGVLVTWAVTAIATYLLLDIGWELALLFGAITVVTGPTVIIPMLRTVRPNSRLTHILRWEGIVIDPIGALLAVLVFNFIITGQGSDALGSTLIGFGTILAVGIAMGALPGYLLGLLLRHHLLPEYLHNLTTLILVFAVFVISNSLYHESGLLAVTVMGLWLANMKGVHIHDILSFKESLSLLFISGLFIILAARLDLNALIELGWPALFVLLAIQFIARPLKVLVSTFRSSLNWRERTLLAWIAPRGIVAAAVSALFALRLQQEGMSEAALLVPLTFMVIIGTVVLQSATARLFAVWLGVAEPEPRGFLIIGANPVARLIGQALQEQEFNVLLTDTSWENIRAARMEGLPTYYGNPISAHADQCLDLVGIGRMLALSPVADVNVLAGLRFRREFGSGAIYALQTTQEKDAPEKLKAAEQHRGYLLFGENVTFTKLSSLISQGAAIHDTLLSDDFTFEDFQQKYGKRATPLFAIDPRGRIQAFVADGKMQPEADWTLLSLIEPTEEEKAKVQEEKEK</sequence>
<keyword evidence="6 9" id="KW-1133">Transmembrane helix</keyword>